<dbReference type="PANTHER" id="PTHR47379">
    <property type="entry name" value="SIALYLTRANSFERASE-LIKE PROTEIN 2"/>
    <property type="match status" value="1"/>
</dbReference>
<keyword evidence="3" id="KW-1185">Reference proteome</keyword>
<evidence type="ECO:0000313" key="2">
    <source>
        <dbReference type="EMBL" id="MCD7460056.1"/>
    </source>
</evidence>
<evidence type="ECO:0000256" key="1">
    <source>
        <dbReference type="SAM" id="Phobius"/>
    </source>
</evidence>
<dbReference type="EMBL" id="JACEIK010000632">
    <property type="protein sequence ID" value="MCD7460056.1"/>
    <property type="molecule type" value="Genomic_DNA"/>
</dbReference>
<keyword evidence="1" id="KW-0472">Membrane</keyword>
<comment type="caution">
    <text evidence="2">The sequence shown here is derived from an EMBL/GenBank/DDBJ whole genome shotgun (WGS) entry which is preliminary data.</text>
</comment>
<sequence>MEFSGREEEGDGGLAVFPGWWPDIEREKEMRVKGGGARTMRRGGEVLRGLGDFPADKWERRRRLLLLASGLGAILIYISGLSTPYGSYHLSGEDLEALQSLQSGFQKCVSANGLGLQASKVAGTIVGCATGNTVEQHHALTKEYIDALPNGWEDYAWRRINKGILLNRCENIELLHGEAF</sequence>
<name>A0ABS8SMG8_DATST</name>
<keyword evidence="1" id="KW-1133">Transmembrane helix</keyword>
<proteinExistence type="predicted"/>
<evidence type="ECO:0000313" key="3">
    <source>
        <dbReference type="Proteomes" id="UP000823775"/>
    </source>
</evidence>
<accession>A0ABS8SMG8</accession>
<protein>
    <submittedName>
        <fullName evidence="2">Uncharacterized protein</fullName>
    </submittedName>
</protein>
<keyword evidence="1" id="KW-0812">Transmembrane</keyword>
<dbReference type="Proteomes" id="UP000823775">
    <property type="component" value="Unassembled WGS sequence"/>
</dbReference>
<reference evidence="2 3" key="1">
    <citation type="journal article" date="2021" name="BMC Genomics">
        <title>Datura genome reveals duplications of psychoactive alkaloid biosynthetic genes and high mutation rate following tissue culture.</title>
        <authorList>
            <person name="Rajewski A."/>
            <person name="Carter-House D."/>
            <person name="Stajich J."/>
            <person name="Litt A."/>
        </authorList>
    </citation>
    <scope>NUCLEOTIDE SEQUENCE [LARGE SCALE GENOMIC DNA]</scope>
    <source>
        <strain evidence="2">AR-01</strain>
    </source>
</reference>
<feature type="transmembrane region" description="Helical" evidence="1">
    <location>
        <begin position="64"/>
        <end position="81"/>
    </location>
</feature>
<gene>
    <name evidence="2" type="ORF">HAX54_042756</name>
</gene>
<organism evidence="2 3">
    <name type="scientific">Datura stramonium</name>
    <name type="common">Jimsonweed</name>
    <name type="synonym">Common thornapple</name>
    <dbReference type="NCBI Taxonomy" id="4076"/>
    <lineage>
        <taxon>Eukaryota</taxon>
        <taxon>Viridiplantae</taxon>
        <taxon>Streptophyta</taxon>
        <taxon>Embryophyta</taxon>
        <taxon>Tracheophyta</taxon>
        <taxon>Spermatophyta</taxon>
        <taxon>Magnoliopsida</taxon>
        <taxon>eudicotyledons</taxon>
        <taxon>Gunneridae</taxon>
        <taxon>Pentapetalae</taxon>
        <taxon>asterids</taxon>
        <taxon>lamiids</taxon>
        <taxon>Solanales</taxon>
        <taxon>Solanaceae</taxon>
        <taxon>Solanoideae</taxon>
        <taxon>Datureae</taxon>
        <taxon>Datura</taxon>
    </lineage>
</organism>
<dbReference type="PANTHER" id="PTHR47379:SF3">
    <property type="entry name" value="SIALYLTRANSFERASE-LIKE PROTEIN 2"/>
    <property type="match status" value="1"/>
</dbReference>